<gene>
    <name evidence="2" type="ORF">PROFUN_04045</name>
</gene>
<feature type="compositionally biased region" description="Polar residues" evidence="1">
    <location>
        <begin position="56"/>
        <end position="71"/>
    </location>
</feature>
<protein>
    <submittedName>
        <fullName evidence="2">Uncharacterized protein</fullName>
    </submittedName>
</protein>
<dbReference type="EMBL" id="MDYQ01000013">
    <property type="protein sequence ID" value="PRP88222.1"/>
    <property type="molecule type" value="Genomic_DNA"/>
</dbReference>
<reference evidence="2 3" key="1">
    <citation type="journal article" date="2018" name="Genome Biol. Evol.">
        <title>Multiple Roots of Fruiting Body Formation in Amoebozoa.</title>
        <authorList>
            <person name="Hillmann F."/>
            <person name="Forbes G."/>
            <person name="Novohradska S."/>
            <person name="Ferling I."/>
            <person name="Riege K."/>
            <person name="Groth M."/>
            <person name="Westermann M."/>
            <person name="Marz M."/>
            <person name="Spaller T."/>
            <person name="Winckler T."/>
            <person name="Schaap P."/>
            <person name="Glockner G."/>
        </authorList>
    </citation>
    <scope>NUCLEOTIDE SEQUENCE [LARGE SCALE GENOMIC DNA]</scope>
    <source>
        <strain evidence="2 3">Jena</strain>
    </source>
</reference>
<evidence type="ECO:0000313" key="3">
    <source>
        <dbReference type="Proteomes" id="UP000241769"/>
    </source>
</evidence>
<proteinExistence type="predicted"/>
<organism evidence="2 3">
    <name type="scientific">Planoprotostelium fungivorum</name>
    <dbReference type="NCBI Taxonomy" id="1890364"/>
    <lineage>
        <taxon>Eukaryota</taxon>
        <taxon>Amoebozoa</taxon>
        <taxon>Evosea</taxon>
        <taxon>Variosea</taxon>
        <taxon>Cavosteliida</taxon>
        <taxon>Cavosteliaceae</taxon>
        <taxon>Planoprotostelium</taxon>
    </lineage>
</organism>
<keyword evidence="3" id="KW-1185">Reference proteome</keyword>
<dbReference type="Proteomes" id="UP000241769">
    <property type="component" value="Unassembled WGS sequence"/>
</dbReference>
<evidence type="ECO:0000256" key="1">
    <source>
        <dbReference type="SAM" id="MobiDB-lite"/>
    </source>
</evidence>
<dbReference type="InParanoid" id="A0A2P6NW81"/>
<feature type="region of interest" description="Disordered" evidence="1">
    <location>
        <begin position="49"/>
        <end position="84"/>
    </location>
</feature>
<accession>A0A2P6NW81</accession>
<name>A0A2P6NW81_9EUKA</name>
<dbReference type="AlphaFoldDB" id="A0A2P6NW81"/>
<comment type="caution">
    <text evidence="2">The sequence shown here is derived from an EMBL/GenBank/DDBJ whole genome shotgun (WGS) entry which is preliminary data.</text>
</comment>
<sequence>MNFGVAQQEDTVTMTVDLKTEDLELRIKRCLFIDGTGVARKRLQHWGGLKQRHTTQRPISVPQQKAISTKSTRSDAENLNLYFG</sequence>
<evidence type="ECO:0000313" key="2">
    <source>
        <dbReference type="EMBL" id="PRP88222.1"/>
    </source>
</evidence>